<evidence type="ECO:0000313" key="10">
    <source>
        <dbReference type="Proteomes" id="UP000234327"/>
    </source>
</evidence>
<evidence type="ECO:0000313" key="1">
    <source>
        <dbReference type="EMBL" id="AZT92412.1"/>
    </source>
</evidence>
<dbReference type="GO" id="GO:0050308">
    <property type="term" value="F:sugar-phosphatase activity"/>
    <property type="evidence" value="ECO:0007669"/>
    <property type="project" value="TreeGrafter"/>
</dbReference>
<proteinExistence type="predicted"/>
<name>A0A2A3X5F5_BREAU</name>
<dbReference type="SUPFAM" id="SSF56784">
    <property type="entry name" value="HAD-like"/>
    <property type="match status" value="1"/>
</dbReference>
<dbReference type="Proteomes" id="UP000234327">
    <property type="component" value="Unassembled WGS sequence"/>
</dbReference>
<dbReference type="PANTHER" id="PTHR43481">
    <property type="entry name" value="FRUCTOSE-1-PHOSPHATE PHOSPHATASE"/>
    <property type="match status" value="1"/>
</dbReference>
<dbReference type="RefSeq" id="WP_096146548.1">
    <property type="nucleotide sequence ID" value="NZ_CP025330.1"/>
</dbReference>
<evidence type="ECO:0000313" key="7">
    <source>
        <dbReference type="Proteomes" id="UP000217881"/>
    </source>
</evidence>
<evidence type="ECO:0000313" key="2">
    <source>
        <dbReference type="EMBL" id="AZT96262.1"/>
    </source>
</evidence>
<dbReference type="Proteomes" id="UP000283000">
    <property type="component" value="Chromosome"/>
</dbReference>
<dbReference type="NCBIfam" id="TIGR01509">
    <property type="entry name" value="HAD-SF-IA-v3"/>
    <property type="match status" value="1"/>
</dbReference>
<dbReference type="CDD" id="cd07505">
    <property type="entry name" value="HAD_BPGM-like"/>
    <property type="match status" value="1"/>
</dbReference>
<dbReference type="EMBL" id="NRHA01000013">
    <property type="protein sequence ID" value="PCC53296.1"/>
    <property type="molecule type" value="Genomic_DNA"/>
</dbReference>
<dbReference type="Proteomes" id="UP000218620">
    <property type="component" value="Unassembled WGS sequence"/>
</dbReference>
<evidence type="ECO:0000313" key="9">
    <source>
        <dbReference type="Proteomes" id="UP000218620"/>
    </source>
</evidence>
<evidence type="ECO:0000313" key="8">
    <source>
        <dbReference type="Proteomes" id="UP000218377"/>
    </source>
</evidence>
<dbReference type="Gene3D" id="3.40.50.1000">
    <property type="entry name" value="HAD superfamily/HAD-like"/>
    <property type="match status" value="1"/>
</dbReference>
<evidence type="ECO:0000313" key="11">
    <source>
        <dbReference type="Proteomes" id="UP000282731"/>
    </source>
</evidence>
<organism evidence="3 8">
    <name type="scientific">Brevibacterium aurantiacum</name>
    <dbReference type="NCBI Taxonomy" id="273384"/>
    <lineage>
        <taxon>Bacteria</taxon>
        <taxon>Bacillati</taxon>
        <taxon>Actinomycetota</taxon>
        <taxon>Actinomycetes</taxon>
        <taxon>Micrococcales</taxon>
        <taxon>Brevibacteriaceae</taxon>
        <taxon>Brevibacterium</taxon>
    </lineage>
</organism>
<dbReference type="InterPro" id="IPR006439">
    <property type="entry name" value="HAD-SF_hydro_IA"/>
</dbReference>
<gene>
    <name evidence="6" type="ORF">BAURA63_01131</name>
    <name evidence="5" type="ORF">CIK59_11270</name>
    <name evidence="4" type="ORF">CIK65_16500</name>
    <name evidence="3" type="ORF">CIK79_11790</name>
    <name evidence="1" type="ORF">CXR23_04055</name>
    <name evidence="2" type="ORF">CXR27_03990</name>
</gene>
<dbReference type="EMBL" id="FXYZ01000004">
    <property type="protein sequence ID" value="SMX73773.1"/>
    <property type="molecule type" value="Genomic_DNA"/>
</dbReference>
<dbReference type="Gene3D" id="1.10.150.240">
    <property type="entry name" value="Putative phosphatase, domain 2"/>
    <property type="match status" value="1"/>
</dbReference>
<dbReference type="EMBL" id="CP025334">
    <property type="protein sequence ID" value="AZT96262.1"/>
    <property type="molecule type" value="Genomic_DNA"/>
</dbReference>
<dbReference type="PRINTS" id="PR00413">
    <property type="entry name" value="HADHALOGNASE"/>
</dbReference>
<dbReference type="AlphaFoldDB" id="A0A2A3X5F5"/>
<reference evidence="11 12" key="4">
    <citation type="submission" date="2019-01" db="EMBL/GenBank/DDBJ databases">
        <title>Comparative genomic analysis of Brevibacterium aurantiacum sheds light on its evolution and its adaptation to smear-ripened cheeses.</title>
        <authorList>
            <person name="Moineau S."/>
        </authorList>
    </citation>
    <scope>NUCLEOTIDE SEQUENCE [LARGE SCALE GENOMIC DNA]</scope>
    <source>
        <strain evidence="1 12">SMQ-1417</strain>
        <strain evidence="2 11">SMQ-1420</strain>
    </source>
</reference>
<dbReference type="InterPro" id="IPR036412">
    <property type="entry name" value="HAD-like_sf"/>
</dbReference>
<reference evidence="11 12" key="3">
    <citation type="submission" date="2017-12" db="EMBL/GenBank/DDBJ databases">
        <authorList>
            <person name="Levesque S."/>
        </authorList>
    </citation>
    <scope>NUCLEOTIDE SEQUENCE [LARGE SCALE GENOMIC DNA]</scope>
    <source>
        <strain evidence="1 12">SMQ-1417</strain>
        <strain evidence="2 11">SMQ-1420</strain>
    </source>
</reference>
<evidence type="ECO:0000313" key="12">
    <source>
        <dbReference type="Proteomes" id="UP000283000"/>
    </source>
</evidence>
<sequence length="222" mass="23091">MIVSDLEGAIFDCDGILVDSEQPWIDLMTSYLRNIGASHIPAEQLRGLTAAEAVTSLVEIHRSLGSPADAAPPAAAEVDAAYSDALADLSAPMPGAREFVASMSGAIPVAVASNGRAEDVRGLLERAGMLHLFDVIVTIDDVEHGKPDPAPYLLAAQRLGLAASAVAAFEDSPVGSQAAADAGCTVVGINDDPDVELAGQVRLTDFGQLHFDRAARSLHLLR</sequence>
<evidence type="ECO:0000313" key="5">
    <source>
        <dbReference type="EMBL" id="PCC53296.1"/>
    </source>
</evidence>
<evidence type="ECO:0000313" key="6">
    <source>
        <dbReference type="EMBL" id="SMX73773.1"/>
    </source>
</evidence>
<accession>A0A2A3X5F5</accession>
<evidence type="ECO:0000313" key="4">
    <source>
        <dbReference type="EMBL" id="PCC41894.1"/>
    </source>
</evidence>
<dbReference type="PANTHER" id="PTHR43481:SF4">
    <property type="entry name" value="GLYCEROL-1-PHOSPHATE PHOSPHOHYDROLASE 1-RELATED"/>
    <property type="match status" value="1"/>
</dbReference>
<dbReference type="EMBL" id="NRGX01000001">
    <property type="protein sequence ID" value="PCC18911.1"/>
    <property type="molecule type" value="Genomic_DNA"/>
</dbReference>
<dbReference type="GeneID" id="60905169"/>
<dbReference type="SFLD" id="SFLDG01129">
    <property type="entry name" value="C1.5:_HAD__Beta-PGM__Phosphata"/>
    <property type="match status" value="1"/>
</dbReference>
<dbReference type="Pfam" id="PF00702">
    <property type="entry name" value="Hydrolase"/>
    <property type="match status" value="1"/>
</dbReference>
<dbReference type="EMBL" id="NRGQ01000026">
    <property type="protein sequence ID" value="PCC41894.1"/>
    <property type="molecule type" value="Genomic_DNA"/>
</dbReference>
<dbReference type="InterPro" id="IPR023198">
    <property type="entry name" value="PGP-like_dom2"/>
</dbReference>
<dbReference type="InterPro" id="IPR051806">
    <property type="entry name" value="HAD-like_SPP"/>
</dbReference>
<evidence type="ECO:0000313" key="3">
    <source>
        <dbReference type="EMBL" id="PCC18911.1"/>
    </source>
</evidence>
<protein>
    <submittedName>
        <fullName evidence="1">HAD family phosphatase</fullName>
    </submittedName>
    <submittedName>
        <fullName evidence="6">Haloacid dehalogenase superfamily, subfamily IA, variant 3 with third motif having DD or ED</fullName>
    </submittedName>
</protein>
<dbReference type="InterPro" id="IPR023214">
    <property type="entry name" value="HAD_sf"/>
</dbReference>
<reference evidence="6 10" key="2">
    <citation type="submission" date="2017-03" db="EMBL/GenBank/DDBJ databases">
        <authorList>
            <person name="Afonso C.L."/>
            <person name="Miller P.J."/>
            <person name="Scott M.A."/>
            <person name="Spackman E."/>
            <person name="Goraichik I."/>
            <person name="Dimitrov K.M."/>
            <person name="Suarez D.L."/>
            <person name="Swayne D.E."/>
        </authorList>
    </citation>
    <scope>NUCLEOTIDE SEQUENCE [LARGE SCALE GENOMIC DNA]</scope>
    <source>
        <strain evidence="6">6</strain>
        <strain evidence="10">6(3)</strain>
    </source>
</reference>
<dbReference type="Proteomes" id="UP000282731">
    <property type="component" value="Chromosome"/>
</dbReference>
<dbReference type="EMBL" id="CP025330">
    <property type="protein sequence ID" value="AZT92412.1"/>
    <property type="molecule type" value="Genomic_DNA"/>
</dbReference>
<reference evidence="7 8" key="1">
    <citation type="journal article" date="2017" name="Elife">
        <title>Extensive horizontal gene transfer in cheese-associated bacteria.</title>
        <authorList>
            <person name="Bonham K.S."/>
            <person name="Wolfe B.E."/>
            <person name="Dutton R.J."/>
        </authorList>
    </citation>
    <scope>NUCLEOTIDE SEQUENCE [LARGE SCALE GENOMIC DNA]</scope>
    <source>
        <strain evidence="5 7">738_8</strain>
        <strain evidence="4 9">962_8</strain>
        <strain evidence="3 8">JB5</strain>
    </source>
</reference>
<dbReference type="SFLD" id="SFLDS00003">
    <property type="entry name" value="Haloacid_Dehalogenase"/>
    <property type="match status" value="1"/>
</dbReference>
<accession>A0A2H1IF13</accession>
<dbReference type="Proteomes" id="UP000218377">
    <property type="component" value="Unassembled WGS sequence"/>
</dbReference>
<dbReference type="Proteomes" id="UP000217881">
    <property type="component" value="Unassembled WGS sequence"/>
</dbReference>